<evidence type="ECO:0000313" key="2">
    <source>
        <dbReference type="EMBL" id="GEU84831.1"/>
    </source>
</evidence>
<dbReference type="Gene3D" id="3.30.70.270">
    <property type="match status" value="1"/>
</dbReference>
<keyword evidence="1" id="KW-0472">Membrane</keyword>
<proteinExistence type="predicted"/>
<dbReference type="InterPro" id="IPR036397">
    <property type="entry name" value="RNaseH_sf"/>
</dbReference>
<dbReference type="InterPro" id="IPR012337">
    <property type="entry name" value="RNaseH-like_sf"/>
</dbReference>
<dbReference type="PANTHER" id="PTHR15503:SF22">
    <property type="entry name" value="TRANSPOSON TY3-I GAG POLYPROTEIN"/>
    <property type="match status" value="1"/>
</dbReference>
<dbReference type="SUPFAM" id="SSF56672">
    <property type="entry name" value="DNA/RNA polymerases"/>
    <property type="match status" value="1"/>
</dbReference>
<dbReference type="InterPro" id="IPR032567">
    <property type="entry name" value="RTL1-rel"/>
</dbReference>
<dbReference type="InterPro" id="IPR043502">
    <property type="entry name" value="DNA/RNA_pol_sf"/>
</dbReference>
<dbReference type="PANTHER" id="PTHR15503">
    <property type="entry name" value="LDOC1 RELATED"/>
    <property type="match status" value="1"/>
</dbReference>
<dbReference type="Gene3D" id="3.30.420.10">
    <property type="entry name" value="Ribonuclease H-like superfamily/Ribonuclease H"/>
    <property type="match status" value="1"/>
</dbReference>
<feature type="transmembrane region" description="Helical" evidence="1">
    <location>
        <begin position="369"/>
        <end position="391"/>
    </location>
</feature>
<dbReference type="GO" id="GO:0003676">
    <property type="term" value="F:nucleic acid binding"/>
    <property type="evidence" value="ECO:0007669"/>
    <property type="project" value="InterPro"/>
</dbReference>
<sequence length="524" mass="59831">MNEIINFSWSIICSSSLFLKEFARAIVVQLTADAAQKQVQQQAEAFHAQFEALRVELQATKGLLLGMGEAVIREFAAGEDEAVENGDISIINSTHNFVRPDVVEWMRLPLQATKAFKVYIGNGETLLCENVCSRVSLHMHGLVMKIDLYVLPMQGPDVLLGIQWLQKLGKVTHDYAQQIMEFTLLDTKYTLKGDESLRMKKISLHQMQSLLKTEDVYGVYECHGFATSDEGGHETSTVSTNSGPPELEQLLAWLDSLFQKDSSYRFCVYYHALNAATIKDKFPIPTTDKMFNELGGASIFTKLDLRAGYHQIQRSKCVFGARALTYLRHIISARGVEMDLKNILAVRDWPVPKTQWQVRRFFGTREEGYHGMMMMMMMMVLLVDIAWIEYIRAMVTNCPQKWVRYLPWAEYYYNYSYHNSIKMSPFQALYGRLPLSVILYLPGSLKVATVDDLLVECDGLLRPYKVEARVGKVAYPVWHFLRQERYTQSFMYPFLRPSSVTAASLVMKILVQGIGGSLEDATWE</sequence>
<evidence type="ECO:0000256" key="1">
    <source>
        <dbReference type="SAM" id="Phobius"/>
    </source>
</evidence>
<reference evidence="2" key="1">
    <citation type="journal article" date="2019" name="Sci. Rep.">
        <title>Draft genome of Tanacetum cinerariifolium, the natural source of mosquito coil.</title>
        <authorList>
            <person name="Yamashiro T."/>
            <person name="Shiraishi A."/>
            <person name="Satake H."/>
            <person name="Nakayama K."/>
        </authorList>
    </citation>
    <scope>NUCLEOTIDE SEQUENCE</scope>
</reference>
<dbReference type="EMBL" id="BKCJ010008979">
    <property type="protein sequence ID" value="GEU84831.1"/>
    <property type="molecule type" value="Genomic_DNA"/>
</dbReference>
<name>A0A6L2NF18_TANCI</name>
<gene>
    <name evidence="2" type="ORF">Tci_056809</name>
</gene>
<accession>A0A6L2NF18</accession>
<comment type="caution">
    <text evidence="2">The sequence shown here is derived from an EMBL/GenBank/DDBJ whole genome shotgun (WGS) entry which is preliminary data.</text>
</comment>
<dbReference type="Pfam" id="PF08284">
    <property type="entry name" value="RVP_2"/>
    <property type="match status" value="1"/>
</dbReference>
<dbReference type="AlphaFoldDB" id="A0A6L2NF18"/>
<dbReference type="SUPFAM" id="SSF53098">
    <property type="entry name" value="Ribonuclease H-like"/>
    <property type="match status" value="1"/>
</dbReference>
<organism evidence="2">
    <name type="scientific">Tanacetum cinerariifolium</name>
    <name type="common">Dalmatian daisy</name>
    <name type="synonym">Chrysanthemum cinerariifolium</name>
    <dbReference type="NCBI Taxonomy" id="118510"/>
    <lineage>
        <taxon>Eukaryota</taxon>
        <taxon>Viridiplantae</taxon>
        <taxon>Streptophyta</taxon>
        <taxon>Embryophyta</taxon>
        <taxon>Tracheophyta</taxon>
        <taxon>Spermatophyta</taxon>
        <taxon>Magnoliopsida</taxon>
        <taxon>eudicotyledons</taxon>
        <taxon>Gunneridae</taxon>
        <taxon>Pentapetalae</taxon>
        <taxon>asterids</taxon>
        <taxon>campanulids</taxon>
        <taxon>Asterales</taxon>
        <taxon>Asteraceae</taxon>
        <taxon>Asteroideae</taxon>
        <taxon>Anthemideae</taxon>
        <taxon>Anthemidinae</taxon>
        <taxon>Tanacetum</taxon>
    </lineage>
</organism>
<protein>
    <submittedName>
        <fullName evidence="2">Retrotransposon-related protein</fullName>
    </submittedName>
</protein>
<keyword evidence="1" id="KW-0812">Transmembrane</keyword>
<dbReference type="Gene3D" id="2.40.70.10">
    <property type="entry name" value="Acid Proteases"/>
    <property type="match status" value="1"/>
</dbReference>
<dbReference type="CDD" id="cd00303">
    <property type="entry name" value="retropepsin_like"/>
    <property type="match status" value="1"/>
</dbReference>
<keyword evidence="1" id="KW-1133">Transmembrane helix</keyword>
<dbReference type="InterPro" id="IPR021109">
    <property type="entry name" value="Peptidase_aspartic_dom_sf"/>
</dbReference>
<dbReference type="InterPro" id="IPR043128">
    <property type="entry name" value="Rev_trsase/Diguanyl_cyclase"/>
</dbReference>
<dbReference type="Gene3D" id="3.10.10.10">
    <property type="entry name" value="HIV Type 1 Reverse Transcriptase, subunit A, domain 1"/>
    <property type="match status" value="1"/>
</dbReference>